<name>A0A1T2Z9G6_PSEFL</name>
<sequence length="333" mass="36323">MKTSFLAKNDTGKSRFPLLWDAHACLPLLPGQDMSSLERYRNAGFHHVSINVGMDMTSTVQVIRVLAGFRDWITHNSDRFVLARSLADIDVAVQEGRMAITFDLEGSNMLESDPAMVALYADLGVRQMLLAYNRDNACAGGIHGAGNGLTKLGKTMVSEMNRCGIIVDCAHASKTSSLDIMKCTEKPAVFSHANIKALYDHPRNVDNEQIKACAESGGVIGITGLEVFLGDSSLSTSSYIRQIQYVAEAVGPEYVGIGLDTVLIPGHSDLPEGDDEERWWPNRFYGGITNLRSIQPERVGEILEELGRAGFSWLEIAGIAGGNFRRVAGTTWL</sequence>
<dbReference type="GO" id="GO:0070573">
    <property type="term" value="F:metallodipeptidase activity"/>
    <property type="evidence" value="ECO:0007669"/>
    <property type="project" value="InterPro"/>
</dbReference>
<dbReference type="GO" id="GO:0006508">
    <property type="term" value="P:proteolysis"/>
    <property type="evidence" value="ECO:0007669"/>
    <property type="project" value="InterPro"/>
</dbReference>
<protein>
    <submittedName>
        <fullName evidence="1">Membrane dipeptidase (M19 family)</fullName>
    </submittedName>
</protein>
<dbReference type="PANTHER" id="PTHR10443:SF12">
    <property type="entry name" value="DIPEPTIDASE"/>
    <property type="match status" value="1"/>
</dbReference>
<dbReference type="EMBL" id="MSDF01000001">
    <property type="protein sequence ID" value="OPB00949.1"/>
    <property type="molecule type" value="Genomic_DNA"/>
</dbReference>
<dbReference type="Pfam" id="PF01244">
    <property type="entry name" value="Peptidase_M19"/>
    <property type="match status" value="1"/>
</dbReference>
<reference evidence="1 2" key="1">
    <citation type="submission" date="2016-12" db="EMBL/GenBank/DDBJ databases">
        <title>Draft genome sequences of seven strains of Pseudomonas fluorescens that produce 4-formylaminooxyvinylglycine.</title>
        <authorList>
            <person name="Okrent R.A."/>
            <person name="Manning V.A."/>
            <person name="Trippe K.M."/>
        </authorList>
    </citation>
    <scope>NUCLEOTIDE SEQUENCE [LARGE SCALE GENOMIC DNA]</scope>
    <source>
        <strain evidence="1 2">P5A</strain>
    </source>
</reference>
<dbReference type="Gene3D" id="3.20.20.140">
    <property type="entry name" value="Metal-dependent hydrolases"/>
    <property type="match status" value="1"/>
</dbReference>
<dbReference type="InterPro" id="IPR032466">
    <property type="entry name" value="Metal_Hydrolase"/>
</dbReference>
<organism evidence="1 2">
    <name type="scientific">Pseudomonas fluorescens</name>
    <dbReference type="NCBI Taxonomy" id="294"/>
    <lineage>
        <taxon>Bacteria</taxon>
        <taxon>Pseudomonadati</taxon>
        <taxon>Pseudomonadota</taxon>
        <taxon>Gammaproteobacteria</taxon>
        <taxon>Pseudomonadales</taxon>
        <taxon>Pseudomonadaceae</taxon>
        <taxon>Pseudomonas</taxon>
    </lineage>
</organism>
<dbReference type="Proteomes" id="UP000190965">
    <property type="component" value="Unassembled WGS sequence"/>
</dbReference>
<gene>
    <name evidence="1" type="ORF">BFW87_00660</name>
</gene>
<accession>A0A1T2Z9G6</accession>
<dbReference type="AlphaFoldDB" id="A0A1T2Z9G6"/>
<dbReference type="PROSITE" id="PS51365">
    <property type="entry name" value="RENAL_DIPEPTIDASE_2"/>
    <property type="match status" value="1"/>
</dbReference>
<dbReference type="InterPro" id="IPR008257">
    <property type="entry name" value="Pept_M19"/>
</dbReference>
<dbReference type="RefSeq" id="WP_078738082.1">
    <property type="nucleotide sequence ID" value="NZ_MSDF01000001.1"/>
</dbReference>
<proteinExistence type="predicted"/>
<comment type="caution">
    <text evidence="1">The sequence shown here is derived from an EMBL/GenBank/DDBJ whole genome shotgun (WGS) entry which is preliminary data.</text>
</comment>
<evidence type="ECO:0000313" key="1">
    <source>
        <dbReference type="EMBL" id="OPB00949.1"/>
    </source>
</evidence>
<dbReference type="OrthoDB" id="9804920at2"/>
<evidence type="ECO:0000313" key="2">
    <source>
        <dbReference type="Proteomes" id="UP000190965"/>
    </source>
</evidence>
<dbReference type="PANTHER" id="PTHR10443">
    <property type="entry name" value="MICROSOMAL DIPEPTIDASE"/>
    <property type="match status" value="1"/>
</dbReference>
<dbReference type="SUPFAM" id="SSF51556">
    <property type="entry name" value="Metallo-dependent hydrolases"/>
    <property type="match status" value="1"/>
</dbReference>